<accession>A0A7W7PNT5</accession>
<dbReference type="AlphaFoldDB" id="A0A7W7PNT5"/>
<dbReference type="EMBL" id="JACHJH010000010">
    <property type="protein sequence ID" value="MBB4895893.1"/>
    <property type="molecule type" value="Genomic_DNA"/>
</dbReference>
<keyword evidence="1" id="KW-0472">Membrane</keyword>
<sequence>MLRHNFHIPGWGVVYVIGLSVVSEAFALLTLGLVRPWGEVVPRWIPIIGGRRVHPLAAVIPAALGSLALVYLWSDFVFWWNTEEHPAMLTPWHTIVGILYQPLVLWGPLLAAVTVSYYRRHH</sequence>
<feature type="transmembrane region" description="Helical" evidence="1">
    <location>
        <begin position="12"/>
        <end position="34"/>
    </location>
</feature>
<evidence type="ECO:0000256" key="1">
    <source>
        <dbReference type="SAM" id="Phobius"/>
    </source>
</evidence>
<reference evidence="2 3" key="1">
    <citation type="submission" date="2020-08" db="EMBL/GenBank/DDBJ databases">
        <title>Genomic Encyclopedia of Type Strains, Phase III (KMG-III): the genomes of soil and plant-associated and newly described type strains.</title>
        <authorList>
            <person name="Whitman W."/>
        </authorList>
    </citation>
    <scope>NUCLEOTIDE SEQUENCE [LARGE SCALE GENOMIC DNA]</scope>
    <source>
        <strain evidence="2 3">CECT 3266</strain>
    </source>
</reference>
<protein>
    <submittedName>
        <fullName evidence="2">Uncharacterized protein</fullName>
    </submittedName>
</protein>
<organism evidence="2 3">
    <name type="scientific">Streptomyces olivoverticillatus</name>
    <dbReference type="NCBI Taxonomy" id="66427"/>
    <lineage>
        <taxon>Bacteria</taxon>
        <taxon>Bacillati</taxon>
        <taxon>Actinomycetota</taxon>
        <taxon>Actinomycetes</taxon>
        <taxon>Kitasatosporales</taxon>
        <taxon>Streptomycetaceae</taxon>
        <taxon>Streptomyces</taxon>
    </lineage>
</organism>
<dbReference type="RefSeq" id="WP_343069729.1">
    <property type="nucleotide sequence ID" value="NZ_JACHJH010000010.1"/>
</dbReference>
<proteinExistence type="predicted"/>
<evidence type="ECO:0000313" key="3">
    <source>
        <dbReference type="Proteomes" id="UP000556084"/>
    </source>
</evidence>
<feature type="transmembrane region" description="Helical" evidence="1">
    <location>
        <begin position="55"/>
        <end position="74"/>
    </location>
</feature>
<gene>
    <name evidence="2" type="ORF">FHS39_004974</name>
</gene>
<evidence type="ECO:0000313" key="2">
    <source>
        <dbReference type="EMBL" id="MBB4895893.1"/>
    </source>
</evidence>
<feature type="transmembrane region" description="Helical" evidence="1">
    <location>
        <begin position="94"/>
        <end position="118"/>
    </location>
</feature>
<comment type="caution">
    <text evidence="2">The sequence shown here is derived from an EMBL/GenBank/DDBJ whole genome shotgun (WGS) entry which is preliminary data.</text>
</comment>
<keyword evidence="1" id="KW-1133">Transmembrane helix</keyword>
<name>A0A7W7PNT5_9ACTN</name>
<keyword evidence="1" id="KW-0812">Transmembrane</keyword>
<keyword evidence="3" id="KW-1185">Reference proteome</keyword>
<dbReference type="Proteomes" id="UP000556084">
    <property type="component" value="Unassembled WGS sequence"/>
</dbReference>